<organism evidence="4 5">
    <name type="scientific">Thauera sedimentorum</name>
    <dbReference type="NCBI Taxonomy" id="2767595"/>
    <lineage>
        <taxon>Bacteria</taxon>
        <taxon>Pseudomonadati</taxon>
        <taxon>Pseudomonadota</taxon>
        <taxon>Betaproteobacteria</taxon>
        <taxon>Rhodocyclales</taxon>
        <taxon>Zoogloeaceae</taxon>
        <taxon>Thauera</taxon>
    </lineage>
</organism>
<evidence type="ECO:0000256" key="2">
    <source>
        <dbReference type="SAM" id="SignalP"/>
    </source>
</evidence>
<comment type="caution">
    <text evidence="4">The sequence shown here is derived from an EMBL/GenBank/DDBJ whole genome shotgun (WGS) entry which is preliminary data.</text>
</comment>
<evidence type="ECO:0000259" key="3">
    <source>
        <dbReference type="Pfam" id="PF13511"/>
    </source>
</evidence>
<feature type="signal peptide" evidence="2">
    <location>
        <begin position="1"/>
        <end position="21"/>
    </location>
</feature>
<keyword evidence="5" id="KW-1185">Reference proteome</keyword>
<accession>A0ABR9BEI4</accession>
<dbReference type="Pfam" id="PF13511">
    <property type="entry name" value="DUF4124"/>
    <property type="match status" value="1"/>
</dbReference>
<keyword evidence="2" id="KW-0732">Signal</keyword>
<sequence>MKTPMHRLLLLLTLLAGSAHAQVYKCVDEEGRVTYTNDRTIAKGCTQLSQDQPVSTIPAPAARPSPAPSAAPQNFPRVSPDAQRERDQSRRQILEKELAQEESALAEAQKALADQEAVRYGNERNYQRVLDRLAPFKEKVEQHQRNVDALKRELRELR</sequence>
<dbReference type="InterPro" id="IPR025392">
    <property type="entry name" value="DUF4124"/>
</dbReference>
<proteinExistence type="predicted"/>
<name>A0ABR9BEI4_9RHOO</name>
<feature type="compositionally biased region" description="Basic and acidic residues" evidence="1">
    <location>
        <begin position="82"/>
        <end position="91"/>
    </location>
</feature>
<dbReference type="Proteomes" id="UP000603602">
    <property type="component" value="Unassembled WGS sequence"/>
</dbReference>
<evidence type="ECO:0000313" key="5">
    <source>
        <dbReference type="Proteomes" id="UP000603602"/>
    </source>
</evidence>
<feature type="chain" id="PRO_5045282615" evidence="2">
    <location>
        <begin position="22"/>
        <end position="158"/>
    </location>
</feature>
<feature type="domain" description="DUF4124" evidence="3">
    <location>
        <begin position="10"/>
        <end position="64"/>
    </location>
</feature>
<dbReference type="EMBL" id="JACYTO010000002">
    <property type="protein sequence ID" value="MBD8504428.1"/>
    <property type="molecule type" value="Genomic_DNA"/>
</dbReference>
<reference evidence="5" key="1">
    <citation type="submission" date="2023-07" db="EMBL/GenBank/DDBJ databases">
        <title>Thauera sp. CAU 1555 isolated from sand of Yaerae Beach.</title>
        <authorList>
            <person name="Kim W."/>
        </authorList>
    </citation>
    <scope>NUCLEOTIDE SEQUENCE [LARGE SCALE GENOMIC DNA]</scope>
    <source>
        <strain evidence="5">CAU 1555</strain>
    </source>
</reference>
<protein>
    <submittedName>
        <fullName evidence="4">DUF4124 domain-containing protein</fullName>
    </submittedName>
</protein>
<evidence type="ECO:0000256" key="1">
    <source>
        <dbReference type="SAM" id="MobiDB-lite"/>
    </source>
</evidence>
<gene>
    <name evidence="4" type="ORF">IFO67_16175</name>
</gene>
<evidence type="ECO:0000313" key="4">
    <source>
        <dbReference type="EMBL" id="MBD8504428.1"/>
    </source>
</evidence>
<feature type="region of interest" description="Disordered" evidence="1">
    <location>
        <begin position="47"/>
        <end position="91"/>
    </location>
</feature>